<dbReference type="Pfam" id="PF11452">
    <property type="entry name" value="DUF3000"/>
    <property type="match status" value="1"/>
</dbReference>
<evidence type="ECO:0000313" key="1">
    <source>
        <dbReference type="EMBL" id="CAB4956800.1"/>
    </source>
</evidence>
<accession>A0A6J7KL91</accession>
<proteinExistence type="predicted"/>
<gene>
    <name evidence="1" type="ORF">UFOPK3837_00800</name>
</gene>
<organism evidence="1">
    <name type="scientific">freshwater metagenome</name>
    <dbReference type="NCBI Taxonomy" id="449393"/>
    <lineage>
        <taxon>unclassified sequences</taxon>
        <taxon>metagenomes</taxon>
        <taxon>ecological metagenomes</taxon>
    </lineage>
</organism>
<reference evidence="1" key="1">
    <citation type="submission" date="2020-05" db="EMBL/GenBank/DDBJ databases">
        <authorList>
            <person name="Chiriac C."/>
            <person name="Salcher M."/>
            <person name="Ghai R."/>
            <person name="Kavagutti S V."/>
        </authorList>
    </citation>
    <scope>NUCLEOTIDE SEQUENCE</scope>
</reference>
<dbReference type="AlphaFoldDB" id="A0A6J7KL91"/>
<name>A0A6J7KL91_9ZZZZ</name>
<sequence>MIEIQYDDEASADFKLAILALREAEVRPEVNIVQIESPQHLARHSLAFSCDVDAESTSAKIDLGTGRFVLLWDDLPQDNWTGNFRVICFAKSPLETDIGFNDESSDLAWAWLTEAFEKRQAEISAEAGTTTRVISVGHGSIASQKHHAELELRASWCPTGSNFAAHIEAWQDLICMMSGYSLHGEDVPDIERRA</sequence>
<dbReference type="InterPro" id="IPR021555">
    <property type="entry name" value="DUF3000"/>
</dbReference>
<dbReference type="EMBL" id="CAFBNO010000034">
    <property type="protein sequence ID" value="CAB4956800.1"/>
    <property type="molecule type" value="Genomic_DNA"/>
</dbReference>
<protein>
    <submittedName>
        <fullName evidence="1">Unannotated protein</fullName>
    </submittedName>
</protein>